<dbReference type="Proteomes" id="UP000184386">
    <property type="component" value="Unassembled WGS sequence"/>
</dbReference>
<dbReference type="EMBL" id="FRAC01000009">
    <property type="protein sequence ID" value="SHK16331.1"/>
    <property type="molecule type" value="Genomic_DNA"/>
</dbReference>
<accession>A0A1M6Q809</accession>
<proteinExistence type="predicted"/>
<keyword evidence="2" id="KW-1185">Reference proteome</keyword>
<dbReference type="AlphaFoldDB" id="A0A1M6Q809"/>
<protein>
    <submittedName>
        <fullName evidence="1">Uncharacterized protein</fullName>
    </submittedName>
</protein>
<gene>
    <name evidence="1" type="ORF">SAMN02745136_01902</name>
</gene>
<sequence length="55" mass="6469">MTVKIHYFNVKNAITGNKYIIEMELVNIISFRFSATKNSVQLTCTEFFLVYAWET</sequence>
<evidence type="ECO:0000313" key="2">
    <source>
        <dbReference type="Proteomes" id="UP000184386"/>
    </source>
</evidence>
<organism evidence="1 2">
    <name type="scientific">Anaerocolumna jejuensis DSM 15929</name>
    <dbReference type="NCBI Taxonomy" id="1121322"/>
    <lineage>
        <taxon>Bacteria</taxon>
        <taxon>Bacillati</taxon>
        <taxon>Bacillota</taxon>
        <taxon>Clostridia</taxon>
        <taxon>Lachnospirales</taxon>
        <taxon>Lachnospiraceae</taxon>
        <taxon>Anaerocolumna</taxon>
    </lineage>
</organism>
<name>A0A1M6Q809_9FIRM</name>
<reference evidence="1 2" key="1">
    <citation type="submission" date="2016-11" db="EMBL/GenBank/DDBJ databases">
        <authorList>
            <person name="Jaros S."/>
            <person name="Januszkiewicz K."/>
            <person name="Wedrychowicz H."/>
        </authorList>
    </citation>
    <scope>NUCLEOTIDE SEQUENCE [LARGE SCALE GENOMIC DNA]</scope>
    <source>
        <strain evidence="1 2">DSM 15929</strain>
    </source>
</reference>
<evidence type="ECO:0000313" key="1">
    <source>
        <dbReference type="EMBL" id="SHK16331.1"/>
    </source>
</evidence>